<sequence>MPSFAKIVSFAALAFGAFVSAVPLGAPAVPDVLSTVNGVVPAVPALVHRHELKSVAVVLTEAKVALTPLCAELQFIVAGNATVDAVGPILVDVKAVLSDTVSALNLLVGQPVEVILLTVDGTAKVVLADVANLLAGLLCLLFTALAHVVAVVKGDVTGILAIIAPIGELVSGLLSIVITLVGSILGDVLGALLPLIGAIVPIVLNLNLTAVISILHL</sequence>
<feature type="transmembrane region" description="Helical" evidence="1">
    <location>
        <begin position="191"/>
        <end position="215"/>
    </location>
</feature>
<feature type="transmembrane region" description="Helical" evidence="1">
    <location>
        <begin position="159"/>
        <end position="185"/>
    </location>
</feature>
<reference evidence="3 4" key="1">
    <citation type="journal article" date="2012" name="New Phytol.">
        <title>Insight into trade-off between wood decay and parasitism from the genome of a fungal forest pathogen.</title>
        <authorList>
            <person name="Olson A."/>
            <person name="Aerts A."/>
            <person name="Asiegbu F."/>
            <person name="Belbahri L."/>
            <person name="Bouzid O."/>
            <person name="Broberg A."/>
            <person name="Canback B."/>
            <person name="Coutinho P.M."/>
            <person name="Cullen D."/>
            <person name="Dalman K."/>
            <person name="Deflorio G."/>
            <person name="van Diepen L.T."/>
            <person name="Dunand C."/>
            <person name="Duplessis S."/>
            <person name="Durling M."/>
            <person name="Gonthier P."/>
            <person name="Grimwood J."/>
            <person name="Fossdal C.G."/>
            <person name="Hansson D."/>
            <person name="Henrissat B."/>
            <person name="Hietala A."/>
            <person name="Himmelstrand K."/>
            <person name="Hoffmeister D."/>
            <person name="Hogberg N."/>
            <person name="James T.Y."/>
            <person name="Karlsson M."/>
            <person name="Kohler A."/>
            <person name="Kues U."/>
            <person name="Lee Y.H."/>
            <person name="Lin Y.C."/>
            <person name="Lind M."/>
            <person name="Lindquist E."/>
            <person name="Lombard V."/>
            <person name="Lucas S."/>
            <person name="Lunden K."/>
            <person name="Morin E."/>
            <person name="Murat C."/>
            <person name="Park J."/>
            <person name="Raffaello T."/>
            <person name="Rouze P."/>
            <person name="Salamov A."/>
            <person name="Schmutz J."/>
            <person name="Solheim H."/>
            <person name="Stahlberg J."/>
            <person name="Velez H."/>
            <person name="de Vries R.P."/>
            <person name="Wiebenga A."/>
            <person name="Woodward S."/>
            <person name="Yakovlev I."/>
            <person name="Garbelotto M."/>
            <person name="Martin F."/>
            <person name="Grigoriev I.V."/>
            <person name="Stenlid J."/>
        </authorList>
    </citation>
    <scope>NUCLEOTIDE SEQUENCE [LARGE SCALE GENOMIC DNA]</scope>
    <source>
        <strain evidence="3 4">TC 32-1</strain>
    </source>
</reference>
<dbReference type="OrthoDB" id="3265564at2759"/>
<evidence type="ECO:0000313" key="3">
    <source>
        <dbReference type="EMBL" id="ETW75298.1"/>
    </source>
</evidence>
<keyword evidence="1" id="KW-1133">Transmembrane helix</keyword>
<keyword evidence="4" id="KW-1185">Reference proteome</keyword>
<dbReference type="eggNOG" id="ENOG502T063">
    <property type="taxonomic scope" value="Eukaryota"/>
</dbReference>
<accession>W4JP47</accession>
<keyword evidence="1" id="KW-0472">Membrane</keyword>
<gene>
    <name evidence="3" type="ORF">HETIRDRAFT_482007</name>
</gene>
<keyword evidence="1" id="KW-0812">Transmembrane</keyword>
<dbReference type="HOGENOM" id="CLU_105524_0_0_1"/>
<dbReference type="InParanoid" id="W4JP47"/>
<dbReference type="GeneID" id="20678002"/>
<evidence type="ECO:0000313" key="4">
    <source>
        <dbReference type="Proteomes" id="UP000030671"/>
    </source>
</evidence>
<organism evidence="3 4">
    <name type="scientific">Heterobasidion irregulare (strain TC 32-1)</name>
    <dbReference type="NCBI Taxonomy" id="747525"/>
    <lineage>
        <taxon>Eukaryota</taxon>
        <taxon>Fungi</taxon>
        <taxon>Dikarya</taxon>
        <taxon>Basidiomycota</taxon>
        <taxon>Agaricomycotina</taxon>
        <taxon>Agaricomycetes</taxon>
        <taxon>Russulales</taxon>
        <taxon>Bondarzewiaceae</taxon>
        <taxon>Heterobasidion</taxon>
        <taxon>Heterobasidion annosum species complex</taxon>
    </lineage>
</organism>
<feature type="transmembrane region" description="Helical" evidence="1">
    <location>
        <begin position="130"/>
        <end position="152"/>
    </location>
</feature>
<dbReference type="EMBL" id="KI925466">
    <property type="protein sequence ID" value="ETW75298.1"/>
    <property type="molecule type" value="Genomic_DNA"/>
</dbReference>
<feature type="signal peptide" evidence="2">
    <location>
        <begin position="1"/>
        <end position="21"/>
    </location>
</feature>
<dbReference type="KEGG" id="hir:HETIRDRAFT_482007"/>
<name>W4JP47_HETIT</name>
<dbReference type="RefSeq" id="XP_009552730.1">
    <property type="nucleotide sequence ID" value="XM_009554435.1"/>
</dbReference>
<evidence type="ECO:0000256" key="1">
    <source>
        <dbReference type="SAM" id="Phobius"/>
    </source>
</evidence>
<dbReference type="Proteomes" id="UP000030671">
    <property type="component" value="Unassembled WGS sequence"/>
</dbReference>
<feature type="chain" id="PRO_5004844869" evidence="2">
    <location>
        <begin position="22"/>
        <end position="217"/>
    </location>
</feature>
<dbReference type="AlphaFoldDB" id="W4JP47"/>
<evidence type="ECO:0000256" key="2">
    <source>
        <dbReference type="SAM" id="SignalP"/>
    </source>
</evidence>
<keyword evidence="2" id="KW-0732">Signal</keyword>
<proteinExistence type="predicted"/>
<protein>
    <submittedName>
        <fullName evidence="3">Uncharacterized protein</fullName>
    </submittedName>
</protein>